<dbReference type="AlphaFoldDB" id="A0A2T3KMY0"/>
<sequence length="361" mass="40524">MENSTCAMILTVVFVCSIFLSGFYLKKRLKVKGSGHIRHNVSTRRLTYITILESWNSMVIFVAILSVSIWIKWLFRDFSPSLIYIKSISVITFLSISSSFCYHLLVLISVGGKNFKSKHIQKEKEFGNNSDINSDKAKIEAISKILTVVLFVSYIITVLDFFGVPTGSILALGGFGSIVLGFAAKDILSDLVSAVLLFIDNQFGLGDWIKLETPSIEGVVEDIGWRVCRIRTFDNRPLYVPNSLMSKAIIQNVTRRDAMRIKEYVTVDVNAADRLSSVCKDIKFEITHNPDGIDPDRQIVVAVSSFEGGVCWIYISAHTYVTDMSCFHGIRQALLLKVATILKTNDIKIKAPRLFIEKKKN</sequence>
<feature type="transmembrane region" description="Helical" evidence="7">
    <location>
        <begin position="145"/>
        <end position="163"/>
    </location>
</feature>
<reference evidence="10 11" key="1">
    <citation type="submission" date="2018-01" db="EMBL/GenBank/DDBJ databases">
        <title>Whole genome sequencing of Histamine producing bacteria.</title>
        <authorList>
            <person name="Butler K."/>
        </authorList>
    </citation>
    <scope>NUCLEOTIDE SEQUENCE [LARGE SCALE GENOMIC DNA]</scope>
    <source>
        <strain evidence="10 11">FS-7.2</strain>
    </source>
</reference>
<feature type="transmembrane region" description="Helical" evidence="7">
    <location>
        <begin position="46"/>
        <end position="71"/>
    </location>
</feature>
<dbReference type="EMBL" id="PYNF01000002">
    <property type="protein sequence ID" value="PSV01156.1"/>
    <property type="molecule type" value="Genomic_DNA"/>
</dbReference>
<evidence type="ECO:0000256" key="3">
    <source>
        <dbReference type="ARBA" id="ARBA00022475"/>
    </source>
</evidence>
<keyword evidence="3" id="KW-1003">Cell membrane</keyword>
<dbReference type="PANTHER" id="PTHR30566:SF5">
    <property type="entry name" value="MECHANOSENSITIVE ION CHANNEL PROTEIN 1, MITOCHONDRIAL-RELATED"/>
    <property type="match status" value="1"/>
</dbReference>
<dbReference type="SUPFAM" id="SSF50182">
    <property type="entry name" value="Sm-like ribonucleoproteins"/>
    <property type="match status" value="1"/>
</dbReference>
<comment type="subcellular location">
    <subcellularLocation>
        <location evidence="1">Cell membrane</location>
        <topology evidence="1">Multi-pass membrane protein</topology>
    </subcellularLocation>
</comment>
<dbReference type="InterPro" id="IPR010920">
    <property type="entry name" value="LSM_dom_sf"/>
</dbReference>
<dbReference type="Gene3D" id="2.30.30.60">
    <property type="match status" value="1"/>
</dbReference>
<dbReference type="InterPro" id="IPR049142">
    <property type="entry name" value="MS_channel_1st"/>
</dbReference>
<dbReference type="SUPFAM" id="SSF82861">
    <property type="entry name" value="Mechanosensitive channel protein MscS (YggB), transmembrane region"/>
    <property type="match status" value="1"/>
</dbReference>
<feature type="transmembrane region" description="Helical" evidence="7">
    <location>
        <begin position="83"/>
        <end position="108"/>
    </location>
</feature>
<evidence type="ECO:0000259" key="9">
    <source>
        <dbReference type="Pfam" id="PF21088"/>
    </source>
</evidence>
<keyword evidence="5 7" id="KW-1133">Transmembrane helix</keyword>
<comment type="caution">
    <text evidence="10">The sequence shown here is derived from an EMBL/GenBank/DDBJ whole genome shotgun (WGS) entry which is preliminary data.</text>
</comment>
<dbReference type="InterPro" id="IPR011014">
    <property type="entry name" value="MscS_channel_TM-2"/>
</dbReference>
<dbReference type="PANTHER" id="PTHR30566">
    <property type="entry name" value="YNAI-RELATED MECHANOSENSITIVE ION CHANNEL"/>
    <property type="match status" value="1"/>
</dbReference>
<evidence type="ECO:0000256" key="4">
    <source>
        <dbReference type="ARBA" id="ARBA00022692"/>
    </source>
</evidence>
<dbReference type="Pfam" id="PF00924">
    <property type="entry name" value="MS_channel_2nd"/>
    <property type="match status" value="1"/>
</dbReference>
<keyword evidence="6 7" id="KW-0472">Membrane</keyword>
<evidence type="ECO:0000259" key="8">
    <source>
        <dbReference type="Pfam" id="PF00924"/>
    </source>
</evidence>
<comment type="similarity">
    <text evidence="2">Belongs to the MscS (TC 1.A.23) family.</text>
</comment>
<dbReference type="InterPro" id="IPR006685">
    <property type="entry name" value="MscS_channel_2nd"/>
</dbReference>
<evidence type="ECO:0000256" key="7">
    <source>
        <dbReference type="SAM" id="Phobius"/>
    </source>
</evidence>
<evidence type="ECO:0000313" key="11">
    <source>
        <dbReference type="Proteomes" id="UP000241426"/>
    </source>
</evidence>
<evidence type="ECO:0000313" key="10">
    <source>
        <dbReference type="EMBL" id="PSV01156.1"/>
    </source>
</evidence>
<evidence type="ECO:0000256" key="1">
    <source>
        <dbReference type="ARBA" id="ARBA00004651"/>
    </source>
</evidence>
<evidence type="ECO:0000256" key="6">
    <source>
        <dbReference type="ARBA" id="ARBA00023136"/>
    </source>
</evidence>
<keyword evidence="4 7" id="KW-0812">Transmembrane</keyword>
<dbReference type="Proteomes" id="UP000241426">
    <property type="component" value="Unassembled WGS sequence"/>
</dbReference>
<dbReference type="Pfam" id="PF21088">
    <property type="entry name" value="MS_channel_1st"/>
    <property type="match status" value="1"/>
</dbReference>
<feature type="transmembrane region" description="Helical" evidence="7">
    <location>
        <begin position="6"/>
        <end position="25"/>
    </location>
</feature>
<protein>
    <recommendedName>
        <fullName evidence="12">Mechanosensitive ion channel family protein</fullName>
    </recommendedName>
</protein>
<dbReference type="GO" id="GO:0005886">
    <property type="term" value="C:plasma membrane"/>
    <property type="evidence" value="ECO:0007669"/>
    <property type="project" value="UniProtKB-SubCell"/>
</dbReference>
<name>A0A2T3KMY0_9GAMM</name>
<evidence type="ECO:0000256" key="2">
    <source>
        <dbReference type="ARBA" id="ARBA00008017"/>
    </source>
</evidence>
<dbReference type="Gene3D" id="1.10.287.1260">
    <property type="match status" value="1"/>
</dbReference>
<feature type="domain" description="Mechanosensitive ion channel transmembrane helices 2/3" evidence="9">
    <location>
        <begin position="144"/>
        <end position="185"/>
    </location>
</feature>
<gene>
    <name evidence="10" type="ORF">C9J27_03795</name>
</gene>
<dbReference type="RefSeq" id="WP_107288883.1">
    <property type="nucleotide sequence ID" value="NZ_PYNF01000002.1"/>
</dbReference>
<dbReference type="GO" id="GO:0008381">
    <property type="term" value="F:mechanosensitive monoatomic ion channel activity"/>
    <property type="evidence" value="ECO:0007669"/>
    <property type="project" value="UniProtKB-ARBA"/>
</dbReference>
<proteinExistence type="inferred from homology"/>
<feature type="domain" description="Mechanosensitive ion channel MscS" evidence="8">
    <location>
        <begin position="186"/>
        <end position="255"/>
    </location>
</feature>
<dbReference type="InterPro" id="IPR023408">
    <property type="entry name" value="MscS_beta-dom_sf"/>
</dbReference>
<evidence type="ECO:0008006" key="12">
    <source>
        <dbReference type="Google" id="ProtNLM"/>
    </source>
</evidence>
<accession>A0A2T3KMY0</accession>
<organism evidence="10 11">
    <name type="scientific">Photobacterium kishitanii</name>
    <dbReference type="NCBI Taxonomy" id="318456"/>
    <lineage>
        <taxon>Bacteria</taxon>
        <taxon>Pseudomonadati</taxon>
        <taxon>Pseudomonadota</taxon>
        <taxon>Gammaproteobacteria</taxon>
        <taxon>Vibrionales</taxon>
        <taxon>Vibrionaceae</taxon>
        <taxon>Photobacterium</taxon>
    </lineage>
</organism>
<evidence type="ECO:0000256" key="5">
    <source>
        <dbReference type="ARBA" id="ARBA00022989"/>
    </source>
</evidence>